<sequence length="75" mass="8278">VIRERVRGSEVEHIGGQHQEAPEHQDVHATCDAIPQYPLLAQPADGELADSSEPRVEAVVLRPQHYQPSGLLHLV</sequence>
<feature type="non-terminal residue" evidence="2">
    <location>
        <position position="1"/>
    </location>
</feature>
<evidence type="ECO:0000313" key="2">
    <source>
        <dbReference type="EMBL" id="SVA27260.1"/>
    </source>
</evidence>
<gene>
    <name evidence="2" type="ORF">METZ01_LOCUS80114</name>
</gene>
<evidence type="ECO:0000256" key="1">
    <source>
        <dbReference type="SAM" id="MobiDB-lite"/>
    </source>
</evidence>
<proteinExistence type="predicted"/>
<accession>A0A381UGJ7</accession>
<dbReference type="AlphaFoldDB" id="A0A381UGJ7"/>
<protein>
    <submittedName>
        <fullName evidence="2">Uncharacterized protein</fullName>
    </submittedName>
</protein>
<name>A0A381UGJ7_9ZZZZ</name>
<dbReference type="EMBL" id="UINC01006394">
    <property type="protein sequence ID" value="SVA27260.1"/>
    <property type="molecule type" value="Genomic_DNA"/>
</dbReference>
<reference evidence="2" key="1">
    <citation type="submission" date="2018-05" db="EMBL/GenBank/DDBJ databases">
        <authorList>
            <person name="Lanie J.A."/>
            <person name="Ng W.-L."/>
            <person name="Kazmierczak K.M."/>
            <person name="Andrzejewski T.M."/>
            <person name="Davidsen T.M."/>
            <person name="Wayne K.J."/>
            <person name="Tettelin H."/>
            <person name="Glass J.I."/>
            <person name="Rusch D."/>
            <person name="Podicherti R."/>
            <person name="Tsui H.-C.T."/>
            <person name="Winkler M.E."/>
        </authorList>
    </citation>
    <scope>NUCLEOTIDE SEQUENCE</scope>
</reference>
<organism evidence="2">
    <name type="scientific">marine metagenome</name>
    <dbReference type="NCBI Taxonomy" id="408172"/>
    <lineage>
        <taxon>unclassified sequences</taxon>
        <taxon>metagenomes</taxon>
        <taxon>ecological metagenomes</taxon>
    </lineage>
</organism>
<feature type="region of interest" description="Disordered" evidence="1">
    <location>
        <begin position="1"/>
        <end position="25"/>
    </location>
</feature>